<dbReference type="GO" id="GO:0008270">
    <property type="term" value="F:zinc ion binding"/>
    <property type="evidence" value="ECO:0007669"/>
    <property type="project" value="UniProtKB-KW"/>
</dbReference>
<feature type="domain" description="RING-type" evidence="5">
    <location>
        <begin position="63"/>
        <end position="111"/>
    </location>
</feature>
<dbReference type="InterPro" id="IPR001841">
    <property type="entry name" value="Znf_RING"/>
</dbReference>
<accession>A0A091NPS5</accession>
<dbReference type="Gene3D" id="3.30.40.10">
    <property type="entry name" value="Zinc/RING finger domain, C3HC4 (zinc finger)"/>
    <property type="match status" value="1"/>
</dbReference>
<evidence type="ECO:0000313" key="6">
    <source>
        <dbReference type="EMBL" id="KFP91748.1"/>
    </source>
</evidence>
<feature type="non-terminal residue" evidence="6">
    <location>
        <position position="1"/>
    </location>
</feature>
<dbReference type="GO" id="GO:0005634">
    <property type="term" value="C:nucleus"/>
    <property type="evidence" value="ECO:0007669"/>
    <property type="project" value="TreeGrafter"/>
</dbReference>
<keyword evidence="3" id="KW-0862">Zinc</keyword>
<keyword evidence="2 4" id="KW-0863">Zinc-finger</keyword>
<organism evidence="6 7">
    <name type="scientific">Apaloderma vittatum</name>
    <name type="common">Bar-tailed trogon</name>
    <dbReference type="NCBI Taxonomy" id="57397"/>
    <lineage>
        <taxon>Eukaryota</taxon>
        <taxon>Metazoa</taxon>
        <taxon>Chordata</taxon>
        <taxon>Craniata</taxon>
        <taxon>Vertebrata</taxon>
        <taxon>Euteleostomi</taxon>
        <taxon>Archelosauria</taxon>
        <taxon>Archosauria</taxon>
        <taxon>Dinosauria</taxon>
        <taxon>Saurischia</taxon>
        <taxon>Theropoda</taxon>
        <taxon>Coelurosauria</taxon>
        <taxon>Aves</taxon>
        <taxon>Neognathae</taxon>
        <taxon>Neoaves</taxon>
        <taxon>Telluraves</taxon>
        <taxon>Coraciimorphae</taxon>
        <taxon>Trogoniformes</taxon>
        <taxon>Trogonidae</taxon>
        <taxon>Apaloderma</taxon>
    </lineage>
</organism>
<dbReference type="Proteomes" id="UP000054244">
    <property type="component" value="Unassembled WGS sequence"/>
</dbReference>
<dbReference type="InterPro" id="IPR051188">
    <property type="entry name" value="PHD-type_Zinc_Finger"/>
</dbReference>
<evidence type="ECO:0000256" key="3">
    <source>
        <dbReference type="ARBA" id="ARBA00022833"/>
    </source>
</evidence>
<dbReference type="PROSITE" id="PS01359">
    <property type="entry name" value="ZF_PHD_1"/>
    <property type="match status" value="1"/>
</dbReference>
<protein>
    <submittedName>
        <fullName evidence="6">G2/M phase-specific E3 ubiquitin-protein ligase</fullName>
    </submittedName>
</protein>
<evidence type="ECO:0000259" key="5">
    <source>
        <dbReference type="PROSITE" id="PS50089"/>
    </source>
</evidence>
<sequence>CACTNTGATIGCSHEGGCDLKVRLPCAAEGKRVTRYFAQYRAFCSNQSPRQTVAAAPESRTSCLICLEAVDAILCFRRMVCPMCQHTWFHWACIQGQALHACTSTFTCPLCWDKVAFQFKMLHMGIRVPRR</sequence>
<dbReference type="PROSITE" id="PS50089">
    <property type="entry name" value="ZF_RING_2"/>
    <property type="match status" value="1"/>
</dbReference>
<evidence type="ECO:0000256" key="4">
    <source>
        <dbReference type="PROSITE-ProRule" id="PRU00175"/>
    </source>
</evidence>
<dbReference type="InterPro" id="IPR019786">
    <property type="entry name" value="Zinc_finger_PHD-type_CS"/>
</dbReference>
<name>A0A091NPS5_APAVI</name>
<dbReference type="PANTHER" id="PTHR12420">
    <property type="entry name" value="PHD FINGER PROTEIN"/>
    <property type="match status" value="1"/>
</dbReference>
<evidence type="ECO:0000256" key="2">
    <source>
        <dbReference type="ARBA" id="ARBA00022771"/>
    </source>
</evidence>
<gene>
    <name evidence="6" type="ORF">N311_00423</name>
</gene>
<proteinExistence type="predicted"/>
<keyword evidence="1" id="KW-0479">Metal-binding</keyword>
<feature type="non-terminal residue" evidence="6">
    <location>
        <position position="131"/>
    </location>
</feature>
<evidence type="ECO:0000256" key="1">
    <source>
        <dbReference type="ARBA" id="ARBA00022723"/>
    </source>
</evidence>
<dbReference type="PANTHER" id="PTHR12420:SF47">
    <property type="entry name" value="PHD FINGER PROTEIN 7"/>
    <property type="match status" value="1"/>
</dbReference>
<dbReference type="EMBL" id="KL391482">
    <property type="protein sequence ID" value="KFP91748.1"/>
    <property type="molecule type" value="Genomic_DNA"/>
</dbReference>
<dbReference type="InterPro" id="IPR013083">
    <property type="entry name" value="Znf_RING/FYVE/PHD"/>
</dbReference>
<reference evidence="6 7" key="1">
    <citation type="submission" date="2014-04" db="EMBL/GenBank/DDBJ databases">
        <title>Genome evolution of avian class.</title>
        <authorList>
            <person name="Zhang G."/>
            <person name="Li C."/>
        </authorList>
    </citation>
    <scope>NUCLEOTIDE SEQUENCE [LARGE SCALE GENOMIC DNA]</scope>
    <source>
        <strain evidence="6">BGI_N311</strain>
    </source>
</reference>
<dbReference type="AlphaFoldDB" id="A0A091NPS5"/>
<evidence type="ECO:0000313" key="7">
    <source>
        <dbReference type="Proteomes" id="UP000054244"/>
    </source>
</evidence>
<keyword evidence="7" id="KW-1185">Reference proteome</keyword>